<keyword evidence="4 9" id="KW-1133">Transmembrane helix</keyword>
<dbReference type="Gene3D" id="1.20.120.80">
    <property type="entry name" value="Cytochrome c oxidase, subunit III, four-helix bundle"/>
    <property type="match status" value="1"/>
</dbReference>
<keyword evidence="3 7" id="KW-0812">Transmembrane</keyword>
<reference evidence="11" key="1">
    <citation type="submission" date="2021-03" db="EMBL/GenBank/DDBJ databases">
        <authorList>
            <person name="Kanchanasin P."/>
            <person name="Saeng-In P."/>
            <person name="Phongsopitanun W."/>
            <person name="Yuki M."/>
            <person name="Kudo T."/>
            <person name="Ohkuma M."/>
            <person name="Tanasupawat S."/>
        </authorList>
    </citation>
    <scope>NUCLEOTIDE SEQUENCE</scope>
    <source>
        <strain evidence="11">GKU 128</strain>
    </source>
</reference>
<evidence type="ECO:0000313" key="12">
    <source>
        <dbReference type="Proteomes" id="UP000669179"/>
    </source>
</evidence>
<evidence type="ECO:0000256" key="8">
    <source>
        <dbReference type="SAM" id="MobiDB-lite"/>
    </source>
</evidence>
<feature type="transmembrane region" description="Helical" evidence="9">
    <location>
        <begin position="73"/>
        <end position="92"/>
    </location>
</feature>
<dbReference type="Pfam" id="PF00510">
    <property type="entry name" value="COX3"/>
    <property type="match status" value="1"/>
</dbReference>
<feature type="transmembrane region" description="Helical" evidence="9">
    <location>
        <begin position="104"/>
        <end position="123"/>
    </location>
</feature>
<feature type="transmembrane region" description="Helical" evidence="9">
    <location>
        <begin position="32"/>
        <end position="53"/>
    </location>
</feature>
<dbReference type="InterPro" id="IPR000298">
    <property type="entry name" value="Cyt_c_oxidase-like_su3"/>
</dbReference>
<dbReference type="EMBL" id="JAGEOJ010000004">
    <property type="protein sequence ID" value="MBO2447677.1"/>
    <property type="molecule type" value="Genomic_DNA"/>
</dbReference>
<dbReference type="AlphaFoldDB" id="A0A939P913"/>
<dbReference type="InterPro" id="IPR035973">
    <property type="entry name" value="Cyt_c_oxidase_su3-like_sf"/>
</dbReference>
<gene>
    <name evidence="11" type="ORF">J4573_11305</name>
</gene>
<feature type="region of interest" description="Disordered" evidence="8">
    <location>
        <begin position="1"/>
        <end position="24"/>
    </location>
</feature>
<dbReference type="SUPFAM" id="SSF81452">
    <property type="entry name" value="Cytochrome c oxidase subunit III-like"/>
    <property type="match status" value="1"/>
</dbReference>
<evidence type="ECO:0000256" key="9">
    <source>
        <dbReference type="SAM" id="Phobius"/>
    </source>
</evidence>
<evidence type="ECO:0000259" key="10">
    <source>
        <dbReference type="PROSITE" id="PS50253"/>
    </source>
</evidence>
<feature type="compositionally biased region" description="Low complexity" evidence="8">
    <location>
        <begin position="1"/>
        <end position="22"/>
    </location>
</feature>
<proteinExistence type="inferred from homology"/>
<evidence type="ECO:0000256" key="4">
    <source>
        <dbReference type="ARBA" id="ARBA00022989"/>
    </source>
</evidence>
<feature type="transmembrane region" description="Helical" evidence="9">
    <location>
        <begin position="186"/>
        <end position="204"/>
    </location>
</feature>
<evidence type="ECO:0000256" key="1">
    <source>
        <dbReference type="ARBA" id="ARBA00004141"/>
    </source>
</evidence>
<sequence length="205" mass="22894">MTSARQPASTTATTSSAQPAQREGPHLPGDSGMWVFVLGDLVIFSVYFVIFMIHRNREADLFLVSQHHLNPTIAAANTLVLVTSSWFIARGVQAARTGDHARALRLAIATIGCGLLFILLKAIEWALEISRGLTLPSNDFFMFYYMLTGVHLVHVVMGLVIMGVVIRELRVPRLRRVSVVETGATYWHMVDLLWIVIFALVYVMR</sequence>
<dbReference type="GO" id="GO:0004129">
    <property type="term" value="F:cytochrome-c oxidase activity"/>
    <property type="evidence" value="ECO:0007669"/>
    <property type="project" value="InterPro"/>
</dbReference>
<dbReference type="PANTHER" id="PTHR11403:SF6">
    <property type="entry name" value="NITRIC OXIDE REDUCTASE SUBUNIT E"/>
    <property type="match status" value="1"/>
</dbReference>
<dbReference type="CDD" id="cd02862">
    <property type="entry name" value="NorE_like"/>
    <property type="match status" value="1"/>
</dbReference>
<dbReference type="Proteomes" id="UP000669179">
    <property type="component" value="Unassembled WGS sequence"/>
</dbReference>
<organism evidence="11 12">
    <name type="scientific">Actinomadura barringtoniae</name>
    <dbReference type="NCBI Taxonomy" id="1427535"/>
    <lineage>
        <taxon>Bacteria</taxon>
        <taxon>Bacillati</taxon>
        <taxon>Actinomycetota</taxon>
        <taxon>Actinomycetes</taxon>
        <taxon>Streptosporangiales</taxon>
        <taxon>Thermomonosporaceae</taxon>
        <taxon>Actinomadura</taxon>
    </lineage>
</organism>
<dbReference type="InterPro" id="IPR024791">
    <property type="entry name" value="Cyt_c/ubiquinol_Oxase_su3"/>
</dbReference>
<protein>
    <recommendedName>
        <fullName evidence="6">Cytochrome aa3 subunit 3</fullName>
    </recommendedName>
</protein>
<evidence type="ECO:0000256" key="2">
    <source>
        <dbReference type="ARBA" id="ARBA00010581"/>
    </source>
</evidence>
<feature type="transmembrane region" description="Helical" evidence="9">
    <location>
        <begin position="143"/>
        <end position="166"/>
    </location>
</feature>
<dbReference type="InterPro" id="IPR013833">
    <property type="entry name" value="Cyt_c_oxidase_su3_a-hlx"/>
</dbReference>
<evidence type="ECO:0000256" key="3">
    <source>
        <dbReference type="ARBA" id="ARBA00022692"/>
    </source>
</evidence>
<evidence type="ECO:0000313" key="11">
    <source>
        <dbReference type="EMBL" id="MBO2447677.1"/>
    </source>
</evidence>
<dbReference type="GO" id="GO:0019646">
    <property type="term" value="P:aerobic electron transport chain"/>
    <property type="evidence" value="ECO:0007669"/>
    <property type="project" value="InterPro"/>
</dbReference>
<name>A0A939P913_9ACTN</name>
<keyword evidence="12" id="KW-1185">Reference proteome</keyword>
<keyword evidence="5 9" id="KW-0472">Membrane</keyword>
<evidence type="ECO:0000256" key="6">
    <source>
        <dbReference type="ARBA" id="ARBA00031400"/>
    </source>
</evidence>
<comment type="similarity">
    <text evidence="2 7">Belongs to the cytochrome c oxidase subunit 3 family.</text>
</comment>
<comment type="subcellular location">
    <subcellularLocation>
        <location evidence="7">Cell membrane</location>
        <topology evidence="7">Multi-pass membrane protein</topology>
    </subcellularLocation>
    <subcellularLocation>
        <location evidence="1">Membrane</location>
        <topology evidence="1">Multi-pass membrane protein</topology>
    </subcellularLocation>
</comment>
<dbReference type="PROSITE" id="PS50253">
    <property type="entry name" value="COX3"/>
    <property type="match status" value="1"/>
</dbReference>
<dbReference type="PANTHER" id="PTHR11403">
    <property type="entry name" value="CYTOCHROME C OXIDASE SUBUNIT III"/>
    <property type="match status" value="1"/>
</dbReference>
<feature type="domain" description="Heme-copper oxidase subunit III family profile" evidence="10">
    <location>
        <begin position="32"/>
        <end position="205"/>
    </location>
</feature>
<evidence type="ECO:0000256" key="5">
    <source>
        <dbReference type="ARBA" id="ARBA00023136"/>
    </source>
</evidence>
<dbReference type="GO" id="GO:0005886">
    <property type="term" value="C:plasma membrane"/>
    <property type="evidence" value="ECO:0007669"/>
    <property type="project" value="UniProtKB-SubCell"/>
</dbReference>
<comment type="caution">
    <text evidence="11">The sequence shown here is derived from an EMBL/GenBank/DDBJ whole genome shotgun (WGS) entry which is preliminary data.</text>
</comment>
<dbReference type="RefSeq" id="WP_208255311.1">
    <property type="nucleotide sequence ID" value="NZ_JAGEOJ010000004.1"/>
</dbReference>
<accession>A0A939P913</accession>
<evidence type="ECO:0000256" key="7">
    <source>
        <dbReference type="RuleBase" id="RU003376"/>
    </source>
</evidence>